<feature type="chain" id="PRO_5014921467" evidence="2">
    <location>
        <begin position="18"/>
        <end position="152"/>
    </location>
</feature>
<feature type="signal peptide" evidence="2">
    <location>
        <begin position="1"/>
        <end position="17"/>
    </location>
</feature>
<accession>A0A2M3ZUW0</accession>
<sequence>MKLRCLCFLCLCYVVSMLDWWEYGVAGGCKRSRVGARTQHTALVEPPAHSTDTAIWDFPKTQNRWPTIAAACLFRFVFRSIFPLLIKFSRRRGSCFVNVMLSRTFDSLSARRQLWKRGATYFIERLTSARTQQPTNHMVKHSRRLASGEASD</sequence>
<evidence type="ECO:0000256" key="1">
    <source>
        <dbReference type="SAM" id="MobiDB-lite"/>
    </source>
</evidence>
<evidence type="ECO:0000313" key="3">
    <source>
        <dbReference type="EMBL" id="MBW32230.1"/>
    </source>
</evidence>
<proteinExistence type="predicted"/>
<keyword evidence="2" id="KW-0732">Signal</keyword>
<dbReference type="AlphaFoldDB" id="A0A2M3ZUW0"/>
<feature type="region of interest" description="Disordered" evidence="1">
    <location>
        <begin position="132"/>
        <end position="152"/>
    </location>
</feature>
<dbReference type="EMBL" id="GGFM01011479">
    <property type="protein sequence ID" value="MBW32230.1"/>
    <property type="molecule type" value="Transcribed_RNA"/>
</dbReference>
<organism evidence="3">
    <name type="scientific">Anopheles braziliensis</name>
    <dbReference type="NCBI Taxonomy" id="58242"/>
    <lineage>
        <taxon>Eukaryota</taxon>
        <taxon>Metazoa</taxon>
        <taxon>Ecdysozoa</taxon>
        <taxon>Arthropoda</taxon>
        <taxon>Hexapoda</taxon>
        <taxon>Insecta</taxon>
        <taxon>Pterygota</taxon>
        <taxon>Neoptera</taxon>
        <taxon>Endopterygota</taxon>
        <taxon>Diptera</taxon>
        <taxon>Nematocera</taxon>
        <taxon>Culicoidea</taxon>
        <taxon>Culicidae</taxon>
        <taxon>Anophelinae</taxon>
        <taxon>Anopheles</taxon>
    </lineage>
</organism>
<protein>
    <submittedName>
        <fullName evidence="3">Putative secreted peptide</fullName>
    </submittedName>
</protein>
<reference evidence="3" key="1">
    <citation type="submission" date="2018-01" db="EMBL/GenBank/DDBJ databases">
        <title>An insight into the sialome of Amazonian anophelines.</title>
        <authorList>
            <person name="Ribeiro J.M."/>
            <person name="Scarpassa V."/>
            <person name="Calvo E."/>
        </authorList>
    </citation>
    <scope>NUCLEOTIDE SEQUENCE</scope>
    <source>
        <tissue evidence="3">Salivary glands</tissue>
    </source>
</reference>
<evidence type="ECO:0000256" key="2">
    <source>
        <dbReference type="SAM" id="SignalP"/>
    </source>
</evidence>
<name>A0A2M3ZUW0_9DIPT</name>